<dbReference type="Gene3D" id="1.10.1660.10">
    <property type="match status" value="1"/>
</dbReference>
<name>A0ABM8XZU0_9BURK</name>
<comment type="caution">
    <text evidence="3">The sequence shown here is derived from an EMBL/GenBank/DDBJ whole genome shotgun (WGS) entry which is preliminary data.</text>
</comment>
<proteinExistence type="predicted"/>
<keyword evidence="2" id="KW-0802">TPR repeat</keyword>
<keyword evidence="4" id="KW-1185">Reference proteome</keyword>
<evidence type="ECO:0008006" key="5">
    <source>
        <dbReference type="Google" id="ProtNLM"/>
    </source>
</evidence>
<dbReference type="InterPro" id="IPR019734">
    <property type="entry name" value="TPR_rpt"/>
</dbReference>
<organism evidence="3 4">
    <name type="scientific">Cupriavidus pinatubonensis</name>
    <dbReference type="NCBI Taxonomy" id="248026"/>
    <lineage>
        <taxon>Bacteria</taxon>
        <taxon>Pseudomonadati</taxon>
        <taxon>Pseudomonadota</taxon>
        <taxon>Betaproteobacteria</taxon>
        <taxon>Burkholderiales</taxon>
        <taxon>Burkholderiaceae</taxon>
        <taxon>Cupriavidus</taxon>
    </lineage>
</organism>
<dbReference type="EMBL" id="CAJZAF010000046">
    <property type="protein sequence ID" value="CAG9185913.1"/>
    <property type="molecule type" value="Genomic_DNA"/>
</dbReference>
<gene>
    <name evidence="3" type="ORF">LMG23994_05968</name>
</gene>
<keyword evidence="1" id="KW-0677">Repeat</keyword>
<protein>
    <recommendedName>
        <fullName evidence="5">TPR repeat protein</fullName>
    </recommendedName>
</protein>
<sequence length="271" mass="29590">MQAFSLRDVQTLAGISRSMVQAMVAAGIVTPARGPGSQYRFSFQDLLLFRTAQSLRAANVPPRRVVRSLKRLDALATGRPLTGIRITALGGSVAVKDAHGPWQAETGQRIMDFDTPDRSAPVLPLNPLPATAVCLSGHELFEIAQELEREDPEEAEIAYRRAIAADPGLLDAYVNLGCLLCDRARYADAVDLYRAALGQGLDGPLIRFNLAVALEDSGYAEAALAEYHACIALAPDLADAHYNAARLHEAMGDHQRAIRHFHQYRRLEPVR</sequence>
<accession>A0ABM8XZU0</accession>
<dbReference type="Pfam" id="PF13176">
    <property type="entry name" value="TPR_7"/>
    <property type="match status" value="1"/>
</dbReference>
<dbReference type="InterPro" id="IPR051012">
    <property type="entry name" value="CellSynth/LPSAsmb/PSIAsmb"/>
</dbReference>
<dbReference type="Pfam" id="PF13174">
    <property type="entry name" value="TPR_6"/>
    <property type="match status" value="1"/>
</dbReference>
<evidence type="ECO:0000256" key="2">
    <source>
        <dbReference type="ARBA" id="ARBA00022803"/>
    </source>
</evidence>
<dbReference type="InterPro" id="IPR011990">
    <property type="entry name" value="TPR-like_helical_dom_sf"/>
</dbReference>
<dbReference type="RefSeq" id="WP_224009194.1">
    <property type="nucleotide sequence ID" value="NZ_CAJZAF010000046.1"/>
</dbReference>
<dbReference type="PANTHER" id="PTHR45586">
    <property type="entry name" value="TPR REPEAT-CONTAINING PROTEIN PA4667"/>
    <property type="match status" value="1"/>
</dbReference>
<evidence type="ECO:0000256" key="1">
    <source>
        <dbReference type="ARBA" id="ARBA00022737"/>
    </source>
</evidence>
<evidence type="ECO:0000313" key="3">
    <source>
        <dbReference type="EMBL" id="CAG9185913.1"/>
    </source>
</evidence>
<dbReference type="Gene3D" id="1.25.40.10">
    <property type="entry name" value="Tetratricopeptide repeat domain"/>
    <property type="match status" value="1"/>
</dbReference>
<reference evidence="3 4" key="1">
    <citation type="submission" date="2021-08" db="EMBL/GenBank/DDBJ databases">
        <authorList>
            <person name="Peeters C."/>
        </authorList>
    </citation>
    <scope>NUCLEOTIDE SEQUENCE [LARGE SCALE GENOMIC DNA]</scope>
    <source>
        <strain evidence="3 4">LMG 23994</strain>
    </source>
</reference>
<dbReference type="PROSITE" id="PS50293">
    <property type="entry name" value="TPR_REGION"/>
    <property type="match status" value="1"/>
</dbReference>
<dbReference type="PANTHER" id="PTHR45586:SF1">
    <property type="entry name" value="LIPOPOLYSACCHARIDE ASSEMBLY PROTEIN B"/>
    <property type="match status" value="1"/>
</dbReference>
<evidence type="ECO:0000313" key="4">
    <source>
        <dbReference type="Proteomes" id="UP000701702"/>
    </source>
</evidence>
<dbReference type="SUPFAM" id="SSF48452">
    <property type="entry name" value="TPR-like"/>
    <property type="match status" value="1"/>
</dbReference>
<dbReference type="SMART" id="SM00028">
    <property type="entry name" value="TPR"/>
    <property type="match status" value="4"/>
</dbReference>
<dbReference type="Proteomes" id="UP000701702">
    <property type="component" value="Unassembled WGS sequence"/>
</dbReference>